<proteinExistence type="predicted"/>
<name>A0ABU6F812_9ACTN</name>
<evidence type="ECO:0000313" key="2">
    <source>
        <dbReference type="Proteomes" id="UP001354931"/>
    </source>
</evidence>
<evidence type="ECO:0000313" key="1">
    <source>
        <dbReference type="EMBL" id="MEB8340165.1"/>
    </source>
</evidence>
<reference evidence="1 2" key="1">
    <citation type="submission" date="2022-10" db="EMBL/GenBank/DDBJ databases">
        <authorList>
            <person name="Xie J."/>
            <person name="Shen N."/>
        </authorList>
    </citation>
    <scope>NUCLEOTIDE SEQUENCE [LARGE SCALE GENOMIC DNA]</scope>
    <source>
        <strain evidence="1 2">YIM65594</strain>
    </source>
</reference>
<sequence length="72" mass="8075">MIQVEALGRIVSGDEQGRYVYIQKPPDDPPSFLVLTAADPDLKVAGGDEWVEDFASLEQFFDEGNWVVEWST</sequence>
<dbReference type="RefSeq" id="WP_326018865.1">
    <property type="nucleotide sequence ID" value="NZ_JAOZYC010000129.1"/>
</dbReference>
<organism evidence="1 2">
    <name type="scientific">Streptomyces endophyticus</name>
    <dbReference type="NCBI Taxonomy" id="714166"/>
    <lineage>
        <taxon>Bacteria</taxon>
        <taxon>Bacillati</taxon>
        <taxon>Actinomycetota</taxon>
        <taxon>Actinomycetes</taxon>
        <taxon>Kitasatosporales</taxon>
        <taxon>Streptomycetaceae</taxon>
        <taxon>Streptomyces</taxon>
    </lineage>
</organism>
<keyword evidence="2" id="KW-1185">Reference proteome</keyword>
<protein>
    <submittedName>
        <fullName evidence="1">Uncharacterized protein</fullName>
    </submittedName>
</protein>
<accession>A0ABU6F812</accession>
<comment type="caution">
    <text evidence="1">The sequence shown here is derived from an EMBL/GenBank/DDBJ whole genome shotgun (WGS) entry which is preliminary data.</text>
</comment>
<dbReference type="EMBL" id="JAOZYC010000129">
    <property type="protein sequence ID" value="MEB8340165.1"/>
    <property type="molecule type" value="Genomic_DNA"/>
</dbReference>
<dbReference type="Proteomes" id="UP001354931">
    <property type="component" value="Unassembled WGS sequence"/>
</dbReference>
<gene>
    <name evidence="1" type="ORF">OKJ99_21975</name>
</gene>